<gene>
    <name evidence="1" type="ORF">KSP39_PZI005366</name>
</gene>
<evidence type="ECO:0000313" key="2">
    <source>
        <dbReference type="Proteomes" id="UP001418222"/>
    </source>
</evidence>
<protein>
    <submittedName>
        <fullName evidence="1">Uncharacterized protein</fullName>
    </submittedName>
</protein>
<name>A0AAP0BTA2_9ASPA</name>
<dbReference type="Proteomes" id="UP001418222">
    <property type="component" value="Unassembled WGS sequence"/>
</dbReference>
<evidence type="ECO:0000313" key="1">
    <source>
        <dbReference type="EMBL" id="KAK8949252.1"/>
    </source>
</evidence>
<organism evidence="1 2">
    <name type="scientific">Platanthera zijinensis</name>
    <dbReference type="NCBI Taxonomy" id="2320716"/>
    <lineage>
        <taxon>Eukaryota</taxon>
        <taxon>Viridiplantae</taxon>
        <taxon>Streptophyta</taxon>
        <taxon>Embryophyta</taxon>
        <taxon>Tracheophyta</taxon>
        <taxon>Spermatophyta</taxon>
        <taxon>Magnoliopsida</taxon>
        <taxon>Liliopsida</taxon>
        <taxon>Asparagales</taxon>
        <taxon>Orchidaceae</taxon>
        <taxon>Orchidoideae</taxon>
        <taxon>Orchideae</taxon>
        <taxon>Orchidinae</taxon>
        <taxon>Platanthera</taxon>
    </lineage>
</organism>
<keyword evidence="2" id="KW-1185">Reference proteome</keyword>
<dbReference type="EMBL" id="JBBWWQ010000004">
    <property type="protein sequence ID" value="KAK8949252.1"/>
    <property type="molecule type" value="Genomic_DNA"/>
</dbReference>
<accession>A0AAP0BTA2</accession>
<dbReference type="AlphaFoldDB" id="A0AAP0BTA2"/>
<sequence>MWTKLSHDVLNPAHVPLSWTNNPTLGTYHNPTWRSADIEVSNLPVDVNSWGRSACYP</sequence>
<comment type="caution">
    <text evidence="1">The sequence shown here is derived from an EMBL/GenBank/DDBJ whole genome shotgun (WGS) entry which is preliminary data.</text>
</comment>
<reference evidence="1 2" key="1">
    <citation type="journal article" date="2022" name="Nat. Plants">
        <title>Genomes of leafy and leafless Platanthera orchids illuminate the evolution of mycoheterotrophy.</title>
        <authorList>
            <person name="Li M.H."/>
            <person name="Liu K.W."/>
            <person name="Li Z."/>
            <person name="Lu H.C."/>
            <person name="Ye Q.L."/>
            <person name="Zhang D."/>
            <person name="Wang J.Y."/>
            <person name="Li Y.F."/>
            <person name="Zhong Z.M."/>
            <person name="Liu X."/>
            <person name="Yu X."/>
            <person name="Liu D.K."/>
            <person name="Tu X.D."/>
            <person name="Liu B."/>
            <person name="Hao Y."/>
            <person name="Liao X.Y."/>
            <person name="Jiang Y.T."/>
            <person name="Sun W.H."/>
            <person name="Chen J."/>
            <person name="Chen Y.Q."/>
            <person name="Ai Y."/>
            <person name="Zhai J.W."/>
            <person name="Wu S.S."/>
            <person name="Zhou Z."/>
            <person name="Hsiao Y.Y."/>
            <person name="Wu W.L."/>
            <person name="Chen Y.Y."/>
            <person name="Lin Y.F."/>
            <person name="Hsu J.L."/>
            <person name="Li C.Y."/>
            <person name="Wang Z.W."/>
            <person name="Zhao X."/>
            <person name="Zhong W.Y."/>
            <person name="Ma X.K."/>
            <person name="Ma L."/>
            <person name="Huang J."/>
            <person name="Chen G.Z."/>
            <person name="Huang M.Z."/>
            <person name="Huang L."/>
            <person name="Peng D.H."/>
            <person name="Luo Y.B."/>
            <person name="Zou S.Q."/>
            <person name="Chen S.P."/>
            <person name="Lan S."/>
            <person name="Tsai W.C."/>
            <person name="Van de Peer Y."/>
            <person name="Liu Z.J."/>
        </authorList>
    </citation>
    <scope>NUCLEOTIDE SEQUENCE [LARGE SCALE GENOMIC DNA]</scope>
    <source>
        <strain evidence="1">Lor287</strain>
    </source>
</reference>
<proteinExistence type="predicted"/>